<dbReference type="PANTHER" id="PTHR24047:SF29">
    <property type="entry name" value="EATER-RELATED"/>
    <property type="match status" value="1"/>
</dbReference>
<protein>
    <submittedName>
        <fullName evidence="2">Uncharacterized protein</fullName>
    </submittedName>
</protein>
<keyword evidence="3" id="KW-1185">Reference proteome</keyword>
<feature type="compositionally biased region" description="Polar residues" evidence="1">
    <location>
        <begin position="70"/>
        <end position="81"/>
    </location>
</feature>
<feature type="region of interest" description="Disordered" evidence="1">
    <location>
        <begin position="283"/>
        <end position="303"/>
    </location>
</feature>
<feature type="region of interest" description="Disordered" evidence="1">
    <location>
        <begin position="38"/>
        <end position="82"/>
    </location>
</feature>
<dbReference type="AlphaFoldDB" id="E9GH70"/>
<dbReference type="InParanoid" id="E9GH70"/>
<evidence type="ECO:0000256" key="1">
    <source>
        <dbReference type="SAM" id="MobiDB-lite"/>
    </source>
</evidence>
<sequence>MYTTLRTNRDENLPSACVYIWNNHCRFRMHRRAEPRITPHAQRLSGRTNSVDAASRWGIPDIGKTHHQRNQSNRHGPTSTGDLLHDNRMFMFYFIRPVIAPIASDSTPPTDAPTATLVLPPDLQQQFNTLTTEQQGKANRTLVERNRLVVDYSPVQSAMVGCNTNASLLGRDAQTKASLYYVLRPNQPTRFPFFTTPNEPSNFIPQKRQILETIFNQLSGAIKISASMAAVAIQRMPAELCSDSFRMAYVTADIGYVKHHHETSPISTGDSLNEFDDVDTDDSAMEQANEETPTQTSKKNDLNYHSDHEDTVVIHNVDGDLTQDEFFNQTTRLVLFPQDQHRLATQSDENIVSTATIYVSDKKNVTVPQHIHYAYRGGELNLLSPYEYVAVIDVIPKHCKKQTIDPNNEEPDTGGRAVNATFKFLIAHPLHVYNVRASPSVVNGARNWTGWGAGLTEDDVRGFLVCAAGSGTRLCAARMVDWLKRGVVYIWYTLLFSGTSNARKFGKFVGQCGLNQMDCP</sequence>
<accession>E9GH70</accession>
<organism evidence="2 3">
    <name type="scientific">Daphnia pulex</name>
    <name type="common">Water flea</name>
    <dbReference type="NCBI Taxonomy" id="6669"/>
    <lineage>
        <taxon>Eukaryota</taxon>
        <taxon>Metazoa</taxon>
        <taxon>Ecdysozoa</taxon>
        <taxon>Arthropoda</taxon>
        <taxon>Crustacea</taxon>
        <taxon>Branchiopoda</taxon>
        <taxon>Diplostraca</taxon>
        <taxon>Cladocera</taxon>
        <taxon>Anomopoda</taxon>
        <taxon>Daphniidae</taxon>
        <taxon>Daphnia</taxon>
    </lineage>
</organism>
<dbReference type="InterPro" id="IPR053255">
    <property type="entry name" value="EGF-like_domain"/>
</dbReference>
<proteinExistence type="predicted"/>
<reference evidence="2 3" key="1">
    <citation type="journal article" date="2011" name="Science">
        <title>The ecoresponsive genome of Daphnia pulex.</title>
        <authorList>
            <person name="Colbourne J.K."/>
            <person name="Pfrender M.E."/>
            <person name="Gilbert D."/>
            <person name="Thomas W.K."/>
            <person name="Tucker A."/>
            <person name="Oakley T.H."/>
            <person name="Tokishita S."/>
            <person name="Aerts A."/>
            <person name="Arnold G.J."/>
            <person name="Basu M.K."/>
            <person name="Bauer D.J."/>
            <person name="Caceres C.E."/>
            <person name="Carmel L."/>
            <person name="Casola C."/>
            <person name="Choi J.H."/>
            <person name="Detter J.C."/>
            <person name="Dong Q."/>
            <person name="Dusheyko S."/>
            <person name="Eads B.D."/>
            <person name="Frohlich T."/>
            <person name="Geiler-Samerotte K.A."/>
            <person name="Gerlach D."/>
            <person name="Hatcher P."/>
            <person name="Jogdeo S."/>
            <person name="Krijgsveld J."/>
            <person name="Kriventseva E.V."/>
            <person name="Kultz D."/>
            <person name="Laforsch C."/>
            <person name="Lindquist E."/>
            <person name="Lopez J."/>
            <person name="Manak J.R."/>
            <person name="Muller J."/>
            <person name="Pangilinan J."/>
            <person name="Patwardhan R.P."/>
            <person name="Pitluck S."/>
            <person name="Pritham E.J."/>
            <person name="Rechtsteiner A."/>
            <person name="Rho M."/>
            <person name="Rogozin I.B."/>
            <person name="Sakarya O."/>
            <person name="Salamov A."/>
            <person name="Schaack S."/>
            <person name="Shapiro H."/>
            <person name="Shiga Y."/>
            <person name="Skalitzky C."/>
            <person name="Smith Z."/>
            <person name="Souvorov A."/>
            <person name="Sung W."/>
            <person name="Tang Z."/>
            <person name="Tsuchiya D."/>
            <person name="Tu H."/>
            <person name="Vos H."/>
            <person name="Wang M."/>
            <person name="Wolf Y.I."/>
            <person name="Yamagata H."/>
            <person name="Yamada T."/>
            <person name="Ye Y."/>
            <person name="Shaw J.R."/>
            <person name="Andrews J."/>
            <person name="Crease T.J."/>
            <person name="Tang H."/>
            <person name="Lucas S.M."/>
            <person name="Robertson H.M."/>
            <person name="Bork P."/>
            <person name="Koonin E.V."/>
            <person name="Zdobnov E.M."/>
            <person name="Grigoriev I.V."/>
            <person name="Lynch M."/>
            <person name="Boore J.L."/>
        </authorList>
    </citation>
    <scope>NUCLEOTIDE SEQUENCE [LARGE SCALE GENOMIC DNA]</scope>
</reference>
<evidence type="ECO:0000313" key="3">
    <source>
        <dbReference type="Proteomes" id="UP000000305"/>
    </source>
</evidence>
<dbReference type="HOGENOM" id="CLU_524053_0_0_1"/>
<name>E9GH70_DAPPU</name>
<gene>
    <name evidence="2" type="ORF">DAPPUDRAFT_102693</name>
</gene>
<dbReference type="PANTHER" id="PTHR24047">
    <property type="entry name" value="FI01909P-RELATED"/>
    <property type="match status" value="1"/>
</dbReference>
<evidence type="ECO:0000313" key="2">
    <source>
        <dbReference type="EMBL" id="EFX81240.1"/>
    </source>
</evidence>
<dbReference type="EMBL" id="GL732544">
    <property type="protein sequence ID" value="EFX81240.1"/>
    <property type="molecule type" value="Genomic_DNA"/>
</dbReference>
<dbReference type="Proteomes" id="UP000000305">
    <property type="component" value="Unassembled WGS sequence"/>
</dbReference>
<dbReference type="KEGG" id="dpx:DAPPUDRAFT_102693"/>